<evidence type="ECO:0000313" key="2">
    <source>
        <dbReference type="EMBL" id="KAH8976558.1"/>
    </source>
</evidence>
<organism evidence="2 3">
    <name type="scientific">Lactarius akahatsu</name>
    <dbReference type="NCBI Taxonomy" id="416441"/>
    <lineage>
        <taxon>Eukaryota</taxon>
        <taxon>Fungi</taxon>
        <taxon>Dikarya</taxon>
        <taxon>Basidiomycota</taxon>
        <taxon>Agaricomycotina</taxon>
        <taxon>Agaricomycetes</taxon>
        <taxon>Russulales</taxon>
        <taxon>Russulaceae</taxon>
        <taxon>Lactarius</taxon>
    </lineage>
</organism>
<comment type="caution">
    <text evidence="2">The sequence shown here is derived from an EMBL/GenBank/DDBJ whole genome shotgun (WGS) entry which is preliminary data.</text>
</comment>
<proteinExistence type="predicted"/>
<dbReference type="Proteomes" id="UP001201163">
    <property type="component" value="Unassembled WGS sequence"/>
</dbReference>
<reference evidence="2" key="1">
    <citation type="submission" date="2022-01" db="EMBL/GenBank/DDBJ databases">
        <title>Comparative genomics reveals a dynamic genome evolution in the ectomycorrhizal milk-cap (Lactarius) mushrooms.</title>
        <authorList>
            <consortium name="DOE Joint Genome Institute"/>
            <person name="Lebreton A."/>
            <person name="Tang N."/>
            <person name="Kuo A."/>
            <person name="LaButti K."/>
            <person name="Drula E."/>
            <person name="Barry K."/>
            <person name="Clum A."/>
            <person name="Lipzen A."/>
            <person name="Mousain D."/>
            <person name="Ng V."/>
            <person name="Wang R."/>
            <person name="Wang X."/>
            <person name="Dai Y."/>
            <person name="Henrissat B."/>
            <person name="Grigoriev I.V."/>
            <person name="Guerin-Laguette A."/>
            <person name="Yu F."/>
            <person name="Martin F.M."/>
        </authorList>
    </citation>
    <scope>NUCLEOTIDE SEQUENCE</scope>
    <source>
        <strain evidence="2">QP</strain>
    </source>
</reference>
<evidence type="ECO:0000313" key="3">
    <source>
        <dbReference type="Proteomes" id="UP001201163"/>
    </source>
</evidence>
<dbReference type="EMBL" id="JAKELL010000558">
    <property type="protein sequence ID" value="KAH8976558.1"/>
    <property type="molecule type" value="Genomic_DNA"/>
</dbReference>
<feature type="domain" description="Fungal-type protein kinase" evidence="1">
    <location>
        <begin position="87"/>
        <end position="181"/>
    </location>
</feature>
<accession>A0AAD4L246</accession>
<protein>
    <recommendedName>
        <fullName evidence="1">Fungal-type protein kinase domain-containing protein</fullName>
    </recommendedName>
</protein>
<evidence type="ECO:0000259" key="1">
    <source>
        <dbReference type="Pfam" id="PF17667"/>
    </source>
</evidence>
<gene>
    <name evidence="2" type="ORF">EDB92DRAFT_1928836</name>
</gene>
<name>A0AAD4L246_9AGAM</name>
<sequence>MALYWDAPRLPPNGFTVERNSYVPLTDFLNAIVCAAKECLTPWAARHLSNLRFLPHDEEMLEAVDSKEPLKPNILGLVRSPLPCTQNISWNDDDVAVVIEVKHGQRKLVSQLSTYARCHLSVNRRRSFSIAIAFDYQTLQMRFIVFHRSGLSSSHELSLHSEAGFQSVVKHVVGILSIPDEEAF</sequence>
<dbReference type="Pfam" id="PF17667">
    <property type="entry name" value="Pkinase_fungal"/>
    <property type="match status" value="1"/>
</dbReference>
<dbReference type="AlphaFoldDB" id="A0AAD4L246"/>
<dbReference type="InterPro" id="IPR040976">
    <property type="entry name" value="Pkinase_fungal"/>
</dbReference>
<feature type="non-terminal residue" evidence="2">
    <location>
        <position position="184"/>
    </location>
</feature>
<keyword evidence="3" id="KW-1185">Reference proteome</keyword>